<evidence type="ECO:0000256" key="2">
    <source>
        <dbReference type="ARBA" id="ARBA00022842"/>
    </source>
</evidence>
<evidence type="ECO:0000313" key="3">
    <source>
        <dbReference type="EMBL" id="PWH59468.1"/>
    </source>
</evidence>
<dbReference type="GO" id="GO:0016787">
    <property type="term" value="F:hydrolase activity"/>
    <property type="evidence" value="ECO:0007669"/>
    <property type="project" value="UniProtKB-KW"/>
</dbReference>
<keyword evidence="3" id="KW-0378">Hydrolase</keyword>
<dbReference type="AlphaFoldDB" id="A0A2U2V882"/>
<dbReference type="Pfam" id="PF05159">
    <property type="entry name" value="Capsule_synth"/>
    <property type="match status" value="1"/>
</dbReference>
<dbReference type="InterPro" id="IPR006439">
    <property type="entry name" value="HAD-SF_hydro_IA"/>
</dbReference>
<reference evidence="3 4" key="1">
    <citation type="submission" date="2018-04" db="EMBL/GenBank/DDBJ databases">
        <title>Draft Genomic Sequencing Of Potential Extraintestinal Pathogenic Escherichia coli B8S56 Isolated from Retail Chicken Skin.</title>
        <authorList>
            <person name="Xu A."/>
            <person name="Tilman S."/>
            <person name="Wisser-Parker K."/>
            <person name="Scullen O.J."/>
            <person name="Sommers C."/>
        </authorList>
    </citation>
    <scope>NUCLEOTIDE SEQUENCE [LARGE SCALE GENOMIC DNA]</scope>
    <source>
        <strain evidence="3 4">B8S56</strain>
    </source>
</reference>
<dbReference type="InterPro" id="IPR023214">
    <property type="entry name" value="HAD_sf"/>
</dbReference>
<dbReference type="RefSeq" id="WP_109336596.1">
    <property type="nucleotide sequence ID" value="NZ_QEMT01000029.1"/>
</dbReference>
<dbReference type="SUPFAM" id="SSF56784">
    <property type="entry name" value="HAD-like"/>
    <property type="match status" value="1"/>
</dbReference>
<dbReference type="Gene3D" id="1.10.150.400">
    <property type="match status" value="1"/>
</dbReference>
<dbReference type="Gene3D" id="3.40.50.1000">
    <property type="entry name" value="HAD superfamily/HAD-like"/>
    <property type="match status" value="1"/>
</dbReference>
<dbReference type="InterPro" id="IPR007833">
    <property type="entry name" value="Capsule_polysaccharide_synth"/>
</dbReference>
<evidence type="ECO:0000313" key="4">
    <source>
        <dbReference type="Proteomes" id="UP000245761"/>
    </source>
</evidence>
<dbReference type="NCBIfam" id="TIGR01549">
    <property type="entry name" value="HAD-SF-IA-v1"/>
    <property type="match status" value="1"/>
</dbReference>
<organism evidence="3 4">
    <name type="scientific">Escherichia coli</name>
    <dbReference type="NCBI Taxonomy" id="562"/>
    <lineage>
        <taxon>Bacteria</taxon>
        <taxon>Pseudomonadati</taxon>
        <taxon>Pseudomonadota</taxon>
        <taxon>Gammaproteobacteria</taxon>
        <taxon>Enterobacterales</taxon>
        <taxon>Enterobacteriaceae</taxon>
        <taxon>Escherichia</taxon>
    </lineage>
</organism>
<comment type="caution">
    <text evidence="3">The sequence shown here is derived from an EMBL/GenBank/DDBJ whole genome shotgun (WGS) entry which is preliminary data.</text>
</comment>
<dbReference type="EMBL" id="QEMT01000029">
    <property type="protein sequence ID" value="PWH59468.1"/>
    <property type="molecule type" value="Genomic_DNA"/>
</dbReference>
<dbReference type="GO" id="GO:0015774">
    <property type="term" value="P:polysaccharide transport"/>
    <property type="evidence" value="ECO:0007669"/>
    <property type="project" value="InterPro"/>
</dbReference>
<dbReference type="InterPro" id="IPR036412">
    <property type="entry name" value="HAD-like_sf"/>
</dbReference>
<dbReference type="Proteomes" id="UP000245761">
    <property type="component" value="Unassembled WGS sequence"/>
</dbReference>
<name>A0A2U2V882_ECOLX</name>
<evidence type="ECO:0000256" key="1">
    <source>
        <dbReference type="ARBA" id="ARBA00022723"/>
    </source>
</evidence>
<accession>A0A2U2V882</accession>
<sequence length="1150" mass="131695">MKLLLWVPPWSAHGDLNFYKNAVQNHLIPQGNILSEEGWDVTLFLPSNLDILRSFACKNIKIINFNINDQINCFGSLNDLSIELYKQKDNVKKKIENISSTLSNYLDDHYDVILLWETPVPFLEKMFPDALIVNQMPGVFSRPPYPHFITFDINGLYKSSTLSIYSEDIKKCNFQENEISLANLFIDRSKYEINTLTPFKRKDLDPTEKYEKLILLPLQVSAHYSFQSDTPYSNQMEFLLDVLKDSDEKTGIVVTQYITPRVADTILTNDVVSSLKAKWPNLIYHPSFDKISSISQFLLPLVDEVVTCSSSLGLQGISWGRQLKVYGNTYLTPYSNNSSPLHYQTLRKESLNILSFILTRNQPLAHSVTKDGKFLSRLLKDLLNVKRSGINNIYDLPSFLSIDEKYEDKLFNSFRTERVIKDLSQINKPISNKINELKRFSKFVNDSAIKIISFDIFDTLVYRPTEVPIDVFKFLETKMLHISNGVAENFSRIRHVSEVEARNEKDSKEVTLDEIYDKIKEFYKLDRETINNMKWAEVEYETKIIKPRPAGKKLWDIAKKTGKPIYIISDMYLPKDAILNILKINGYDGFEKVYISNEYGVSKKEGGLFDLVINESGVSPNNILHIGDNNISDNKEPKARGIKTYRLIRSIDRLRSSEVYSKIYPEKIGNNELSRSLLAGLTAQKIFDSEIDPGAKKSHFYGDPVNLGYAGIGPFVSAFMLWLGRKAKQDNISHLYFLSREGWLLKQVYDVIHKDDKDVPSTTYLYASRRAIRVASLRTLSDVISLSSHPYQGNITVGTLLEDRFGINVTKITQEQWEEAGFIGPEDKLTTDIVERKKLLNLCTIISDIILTHAKNERKSYLNYVNSTGLSTEKKPAIVDIGWRANMQGALSSLINKPLDGYYYATLQGTEIWFDKGLKCNGFMGDLLSANHPSYVVQNRPLIEYLICHTEPSLITISDDDGFKPIFRPESSIGHRRILLELVHQGAIQFATDMMNNFRDSIDQIWIDPFLAERTLSSFLQTPDFTDAQLFIGHTFEDALAGVKRKYIISPTDKDFSKDSVWRQGAAVLYSKKAVANKSSKPSPQLKESVKTPTNITSKETIKYNWKRAVEAKIIKSLVSQKKFLKYKNNRDGFFKDSKYKIIKKMASWK</sequence>
<protein>
    <submittedName>
        <fullName evidence="3">Hydrolase</fullName>
    </submittedName>
</protein>
<dbReference type="GO" id="GO:0000271">
    <property type="term" value="P:polysaccharide biosynthetic process"/>
    <property type="evidence" value="ECO:0007669"/>
    <property type="project" value="InterPro"/>
</dbReference>
<gene>
    <name evidence="3" type="ORF">DD762_16810</name>
</gene>
<proteinExistence type="predicted"/>
<dbReference type="GO" id="GO:0046872">
    <property type="term" value="F:metal ion binding"/>
    <property type="evidence" value="ECO:0007669"/>
    <property type="project" value="UniProtKB-KW"/>
</dbReference>
<keyword evidence="2" id="KW-0460">Magnesium</keyword>
<keyword evidence="1" id="KW-0479">Metal-binding</keyword>